<evidence type="ECO:0000313" key="2">
    <source>
        <dbReference type="EMBL" id="MDT3728310.1"/>
    </source>
</evidence>
<evidence type="ECO:0000256" key="1">
    <source>
        <dbReference type="SAM" id="MobiDB-lite"/>
    </source>
</evidence>
<dbReference type="RefSeq" id="WP_139118472.1">
    <property type="nucleotide sequence ID" value="NZ_JAVSGH010000049.1"/>
</dbReference>
<gene>
    <name evidence="2" type="ORF">ROS62_26890</name>
</gene>
<accession>A0ABU3I5T5</accession>
<keyword evidence="3" id="KW-1185">Reference proteome</keyword>
<protein>
    <submittedName>
        <fullName evidence="2">Uncharacterized protein</fullName>
    </submittedName>
</protein>
<proteinExistence type="predicted"/>
<comment type="caution">
    <text evidence="2">The sequence shown here is derived from an EMBL/GenBank/DDBJ whole genome shotgun (WGS) entry which is preliminary data.</text>
</comment>
<reference evidence="2" key="1">
    <citation type="submission" date="2024-05" db="EMBL/GenBank/DDBJ databases">
        <title>30 novel species of actinomycetes from the DSMZ collection.</title>
        <authorList>
            <person name="Nouioui I."/>
        </authorList>
    </citation>
    <scope>NUCLEOTIDE SEQUENCE</scope>
    <source>
        <strain evidence="2">DSM 41972</strain>
    </source>
</reference>
<feature type="region of interest" description="Disordered" evidence="1">
    <location>
        <begin position="48"/>
        <end position="88"/>
    </location>
</feature>
<sequence length="88" mass="9178">MVRDSIVIGAGPAGRQLAALFCDLPRRSLGRFNARALMASSAFTGLTARGQDRRPTSDRIAPSATTGAFTDSSQSDSGPELGLLSQPQ</sequence>
<dbReference type="EMBL" id="JAVSGH010000049">
    <property type="protein sequence ID" value="MDT3728310.1"/>
    <property type="molecule type" value="Genomic_DNA"/>
</dbReference>
<dbReference type="Proteomes" id="UP001181313">
    <property type="component" value="Unassembled WGS sequence"/>
</dbReference>
<name>A0ABU3I5T5_9ACTN</name>
<evidence type="ECO:0000313" key="3">
    <source>
        <dbReference type="Proteomes" id="UP001181313"/>
    </source>
</evidence>
<organism evidence="2 3">
    <name type="scientific">Streptomyces althioticus subsp. attaecolombicae</name>
    <dbReference type="NCBI Taxonomy" id="3075534"/>
    <lineage>
        <taxon>Bacteria</taxon>
        <taxon>Bacillati</taxon>
        <taxon>Actinomycetota</taxon>
        <taxon>Actinomycetes</taxon>
        <taxon>Kitasatosporales</taxon>
        <taxon>Streptomycetaceae</taxon>
        <taxon>Streptomyces</taxon>
        <taxon>Streptomyces althioticus group</taxon>
    </lineage>
</organism>
<feature type="compositionally biased region" description="Polar residues" evidence="1">
    <location>
        <begin position="63"/>
        <end position="77"/>
    </location>
</feature>